<sequence>MFKYQVCSVCPLLLLVHALVQYVLVHQETDHCLLPSAVCVRALDVTVSQSSIQVARGQAAVLPCSFTTSAALNNLNIIWMVIPLSNANQPEQVIIYQGGQVFSLANHLNGRVGFVATMPSTSASIFINNTQLSDTGTYQCLVNNLPDRGGRNIGVIGLTVLVPPSVPACRIQGTLDVGSDIMLICSSEEGIPTPSYSWEKLDALPKLPHNAMQDQMQGTVTLRNISTSNSGLYQCTSSNVIGKSTCLLNLQVVALVVTLFYWKNKNKYDEEEIPNEIRFEDDLPPKRSSSVKAFHADASSSENDTLTSTNTYNSRYWHNPKPNYDTNSYTRYNGDTRQTFSTAAHPTTTTTSFANGSHTLPPPKTLVVTTNSAPSPPAMVRSNGSVSLKPVVTSTHGQHTHSYAVSQATLERMGAVPVMVPAQSRAGSLV</sequence>
<dbReference type="GeneTree" id="ENSGT00940000156392"/>
<dbReference type="Gene3D" id="2.60.40.10">
    <property type="entry name" value="Immunoglobulins"/>
    <property type="match status" value="2"/>
</dbReference>
<protein>
    <recommendedName>
        <fullName evidence="16">Immunoglobulin superfamily member 11</fullName>
    </recommendedName>
</protein>
<evidence type="ECO:0000256" key="14">
    <source>
        <dbReference type="ARBA" id="ARBA00023319"/>
    </source>
</evidence>
<dbReference type="Pfam" id="PF07686">
    <property type="entry name" value="V-set"/>
    <property type="match status" value="1"/>
</dbReference>
<evidence type="ECO:0000256" key="4">
    <source>
        <dbReference type="ARBA" id="ARBA00022604"/>
    </source>
</evidence>
<dbReference type="InterPro" id="IPR007110">
    <property type="entry name" value="Ig-like_dom"/>
</dbReference>
<evidence type="ECO:0000256" key="2">
    <source>
        <dbReference type="ARBA" id="ARBA00022475"/>
    </source>
</evidence>
<dbReference type="InterPro" id="IPR003598">
    <property type="entry name" value="Ig_sub2"/>
</dbReference>
<keyword evidence="6 17" id="KW-0732">Signal</keyword>
<keyword evidence="14" id="KW-0393">Immunoglobulin domain</keyword>
<organism evidence="19 20">
    <name type="scientific">Sander lucioperca</name>
    <name type="common">Pike-perch</name>
    <name type="synonym">Perca lucioperca</name>
    <dbReference type="NCBI Taxonomy" id="283035"/>
    <lineage>
        <taxon>Eukaryota</taxon>
        <taxon>Metazoa</taxon>
        <taxon>Chordata</taxon>
        <taxon>Craniata</taxon>
        <taxon>Vertebrata</taxon>
        <taxon>Euteleostomi</taxon>
        <taxon>Actinopterygii</taxon>
        <taxon>Neopterygii</taxon>
        <taxon>Teleostei</taxon>
        <taxon>Neoteleostei</taxon>
        <taxon>Acanthomorphata</taxon>
        <taxon>Eupercaria</taxon>
        <taxon>Perciformes</taxon>
        <taxon>Percoidei</taxon>
        <taxon>Percidae</taxon>
        <taxon>Luciopercinae</taxon>
        <taxon>Sander</taxon>
    </lineage>
</organism>
<evidence type="ECO:0000259" key="18">
    <source>
        <dbReference type="PROSITE" id="PS50835"/>
    </source>
</evidence>
<feature type="domain" description="Ig-like" evidence="18">
    <location>
        <begin position="164"/>
        <end position="253"/>
    </location>
</feature>
<dbReference type="InterPro" id="IPR036179">
    <property type="entry name" value="Ig-like_dom_sf"/>
</dbReference>
<dbReference type="InterPro" id="IPR003599">
    <property type="entry name" value="Ig_sub"/>
</dbReference>
<keyword evidence="2" id="KW-1003">Cell membrane</keyword>
<keyword evidence="5" id="KW-0812">Transmembrane</keyword>
<keyword evidence="4" id="KW-0341">Growth regulation</keyword>
<keyword evidence="9" id="KW-1133">Transmembrane helix</keyword>
<comment type="function">
    <text evidence="15">Functions as a cell adhesion molecule through homophilic interaction. Stimulates cell growth.</text>
</comment>
<evidence type="ECO:0000256" key="3">
    <source>
        <dbReference type="ARBA" id="ARBA00022481"/>
    </source>
</evidence>
<keyword evidence="12" id="KW-0675">Receptor</keyword>
<dbReference type="GO" id="GO:0005886">
    <property type="term" value="C:plasma membrane"/>
    <property type="evidence" value="ECO:0007669"/>
    <property type="project" value="UniProtKB-SubCell"/>
</dbReference>
<dbReference type="InterPro" id="IPR042758">
    <property type="entry name" value="IGSF11"/>
</dbReference>
<dbReference type="InterPro" id="IPR013783">
    <property type="entry name" value="Ig-like_fold"/>
</dbReference>
<evidence type="ECO:0000256" key="8">
    <source>
        <dbReference type="ARBA" id="ARBA00022889"/>
    </source>
</evidence>
<dbReference type="PANTHER" id="PTHR44699:SF1">
    <property type="entry name" value="IMMUNOGLOBULIN SUPERFAMILY MEMBER 11"/>
    <property type="match status" value="1"/>
</dbReference>
<keyword evidence="3" id="KW-0488">Methylation</keyword>
<evidence type="ECO:0000256" key="1">
    <source>
        <dbReference type="ARBA" id="ARBA00004251"/>
    </source>
</evidence>
<dbReference type="PANTHER" id="PTHR44699">
    <property type="entry name" value="IMMUNOGLOBULIN SUPERFAMILY MEMBER 11"/>
    <property type="match status" value="1"/>
</dbReference>
<dbReference type="Proteomes" id="UP000694568">
    <property type="component" value="Unplaced"/>
</dbReference>
<feature type="chain" id="PRO_5034155366" description="Immunoglobulin superfamily member 11" evidence="17">
    <location>
        <begin position="26"/>
        <end position="430"/>
    </location>
</feature>
<dbReference type="PROSITE" id="PS50835">
    <property type="entry name" value="IG_LIKE"/>
    <property type="match status" value="2"/>
</dbReference>
<evidence type="ECO:0000256" key="11">
    <source>
        <dbReference type="ARBA" id="ARBA00023157"/>
    </source>
</evidence>
<dbReference type="SMART" id="SM00408">
    <property type="entry name" value="IGc2"/>
    <property type="match status" value="1"/>
</dbReference>
<reference evidence="19" key="2">
    <citation type="submission" date="2025-09" db="UniProtKB">
        <authorList>
            <consortium name="Ensembl"/>
        </authorList>
    </citation>
    <scope>IDENTIFICATION</scope>
</reference>
<evidence type="ECO:0000256" key="9">
    <source>
        <dbReference type="ARBA" id="ARBA00022989"/>
    </source>
</evidence>
<evidence type="ECO:0000256" key="12">
    <source>
        <dbReference type="ARBA" id="ARBA00023170"/>
    </source>
</evidence>
<evidence type="ECO:0000256" key="6">
    <source>
        <dbReference type="ARBA" id="ARBA00022729"/>
    </source>
</evidence>
<feature type="domain" description="Ig-like" evidence="18">
    <location>
        <begin position="35"/>
        <end position="144"/>
    </location>
</feature>
<evidence type="ECO:0000256" key="13">
    <source>
        <dbReference type="ARBA" id="ARBA00023180"/>
    </source>
</evidence>
<name>A0A8C9Z5Z1_SANLU</name>
<feature type="signal peptide" evidence="17">
    <location>
        <begin position="1"/>
        <end position="25"/>
    </location>
</feature>
<dbReference type="GO" id="GO:0098742">
    <property type="term" value="P:cell-cell adhesion via plasma-membrane adhesion molecules"/>
    <property type="evidence" value="ECO:0007669"/>
    <property type="project" value="TreeGrafter"/>
</dbReference>
<dbReference type="InterPro" id="IPR013106">
    <property type="entry name" value="Ig_V-set"/>
</dbReference>
<keyword evidence="11" id="KW-1015">Disulfide bond</keyword>
<accession>A0A8C9Z5Z1</accession>
<keyword evidence="20" id="KW-1185">Reference proteome</keyword>
<comment type="subcellular location">
    <subcellularLocation>
        <location evidence="1">Cell membrane</location>
        <topology evidence="1">Single-pass type I membrane protein</topology>
    </subcellularLocation>
</comment>
<reference evidence="19" key="1">
    <citation type="submission" date="2025-08" db="UniProtKB">
        <authorList>
            <consortium name="Ensembl"/>
        </authorList>
    </citation>
    <scope>IDENTIFICATION</scope>
</reference>
<keyword evidence="10" id="KW-0472">Membrane</keyword>
<evidence type="ECO:0000256" key="16">
    <source>
        <dbReference type="ARBA" id="ARBA00069664"/>
    </source>
</evidence>
<evidence type="ECO:0000313" key="20">
    <source>
        <dbReference type="Proteomes" id="UP000694568"/>
    </source>
</evidence>
<evidence type="ECO:0000313" key="19">
    <source>
        <dbReference type="Ensembl" id="ENSSLUP00000033494.1"/>
    </source>
</evidence>
<dbReference type="SUPFAM" id="SSF48726">
    <property type="entry name" value="Immunoglobulin"/>
    <property type="match status" value="2"/>
</dbReference>
<evidence type="ECO:0000256" key="10">
    <source>
        <dbReference type="ARBA" id="ARBA00023136"/>
    </source>
</evidence>
<dbReference type="Ensembl" id="ENSSLUT00000034543.1">
    <property type="protein sequence ID" value="ENSSLUP00000033494.1"/>
    <property type="gene ID" value="ENSSLUG00000014918.1"/>
</dbReference>
<dbReference type="SMART" id="SM00409">
    <property type="entry name" value="IG"/>
    <property type="match status" value="2"/>
</dbReference>
<keyword evidence="7" id="KW-0677">Repeat</keyword>
<dbReference type="FunFam" id="2.60.40.10:FF:000595">
    <property type="entry name" value="Immunoglobulin superfamily member 11"/>
    <property type="match status" value="1"/>
</dbReference>
<keyword evidence="8" id="KW-0130">Cell adhesion</keyword>
<evidence type="ECO:0000256" key="15">
    <source>
        <dbReference type="ARBA" id="ARBA00058084"/>
    </source>
</evidence>
<gene>
    <name evidence="19" type="primary">igsf11</name>
</gene>
<dbReference type="Pfam" id="PF13927">
    <property type="entry name" value="Ig_3"/>
    <property type="match status" value="1"/>
</dbReference>
<dbReference type="FunFam" id="2.60.40.10:FF:000095">
    <property type="entry name" value="immunoglobulin superfamily member 11 isoform X1"/>
    <property type="match status" value="1"/>
</dbReference>
<dbReference type="AlphaFoldDB" id="A0A8C9Z5Z1"/>
<proteinExistence type="predicted"/>
<keyword evidence="13" id="KW-0325">Glycoprotein</keyword>
<evidence type="ECO:0000256" key="5">
    <source>
        <dbReference type="ARBA" id="ARBA00022692"/>
    </source>
</evidence>
<evidence type="ECO:0000256" key="17">
    <source>
        <dbReference type="SAM" id="SignalP"/>
    </source>
</evidence>
<dbReference type="GO" id="GO:0005911">
    <property type="term" value="C:cell-cell junction"/>
    <property type="evidence" value="ECO:0007669"/>
    <property type="project" value="TreeGrafter"/>
</dbReference>
<evidence type="ECO:0000256" key="7">
    <source>
        <dbReference type="ARBA" id="ARBA00022737"/>
    </source>
</evidence>